<dbReference type="Proteomes" id="UP001595945">
    <property type="component" value="Unassembled WGS sequence"/>
</dbReference>
<comment type="caution">
    <text evidence="2">The sequence shown here is derived from an EMBL/GenBank/DDBJ whole genome shotgun (WGS) entry which is preliminary data.</text>
</comment>
<name>A0ABD5Q3G4_9EURY</name>
<evidence type="ECO:0000313" key="3">
    <source>
        <dbReference type="Proteomes" id="UP001595945"/>
    </source>
</evidence>
<dbReference type="EMBL" id="JBHSHT010000002">
    <property type="protein sequence ID" value="MFC4825115.1"/>
    <property type="molecule type" value="Genomic_DNA"/>
</dbReference>
<evidence type="ECO:0000256" key="1">
    <source>
        <dbReference type="SAM" id="MobiDB-lite"/>
    </source>
</evidence>
<sequence length="79" mass="8033">MARDATARNSESESSPFDRRSAPNVAGAVPATVAGARTTILGRASDETTTVSAGVSDRFPVCESAEDSFADGTEGHDGS</sequence>
<dbReference type="AlphaFoldDB" id="A0ABD5Q3G4"/>
<dbReference type="RefSeq" id="WP_254269182.1">
    <property type="nucleotide sequence ID" value="NZ_CP100400.1"/>
</dbReference>
<proteinExistence type="predicted"/>
<keyword evidence="3" id="KW-1185">Reference proteome</keyword>
<dbReference type="GeneID" id="73044176"/>
<feature type="region of interest" description="Disordered" evidence="1">
    <location>
        <begin position="1"/>
        <end position="30"/>
    </location>
</feature>
<accession>A0ABD5Q3G4</accession>
<feature type="region of interest" description="Disordered" evidence="1">
    <location>
        <begin position="44"/>
        <end position="79"/>
    </location>
</feature>
<evidence type="ECO:0000313" key="2">
    <source>
        <dbReference type="EMBL" id="MFC4825115.1"/>
    </source>
</evidence>
<organism evidence="2 3">
    <name type="scientific">Halorussus aquaticus</name>
    <dbReference type="NCBI Taxonomy" id="2953748"/>
    <lineage>
        <taxon>Archaea</taxon>
        <taxon>Methanobacteriati</taxon>
        <taxon>Methanobacteriota</taxon>
        <taxon>Stenosarchaea group</taxon>
        <taxon>Halobacteria</taxon>
        <taxon>Halobacteriales</taxon>
        <taxon>Haladaptataceae</taxon>
        <taxon>Halorussus</taxon>
    </lineage>
</organism>
<gene>
    <name evidence="2" type="ORF">ACFO9K_12690</name>
</gene>
<reference evidence="2 3" key="1">
    <citation type="journal article" date="2019" name="Int. J. Syst. Evol. Microbiol.">
        <title>The Global Catalogue of Microorganisms (GCM) 10K type strain sequencing project: providing services to taxonomists for standard genome sequencing and annotation.</title>
        <authorList>
            <consortium name="The Broad Institute Genomics Platform"/>
            <consortium name="The Broad Institute Genome Sequencing Center for Infectious Disease"/>
            <person name="Wu L."/>
            <person name="Ma J."/>
        </authorList>
    </citation>
    <scope>NUCLEOTIDE SEQUENCE [LARGE SCALE GENOMIC DNA]</scope>
    <source>
        <strain evidence="2 3">XZYJ18</strain>
    </source>
</reference>
<protein>
    <submittedName>
        <fullName evidence="2">Uncharacterized protein</fullName>
    </submittedName>
</protein>